<comment type="caution">
    <text evidence="10">The sequence shown here is derived from an EMBL/GenBank/DDBJ whole genome shotgun (WGS) entry which is preliminary data.</text>
</comment>
<comment type="subcellular location">
    <subcellularLocation>
        <location evidence="1">Nucleus</location>
    </subcellularLocation>
</comment>
<evidence type="ECO:0000256" key="7">
    <source>
        <dbReference type="ARBA" id="ARBA00023242"/>
    </source>
</evidence>
<keyword evidence="2" id="KW-0479">Metal-binding</keyword>
<feature type="compositionally biased region" description="Polar residues" evidence="8">
    <location>
        <begin position="89"/>
        <end position="102"/>
    </location>
</feature>
<dbReference type="EMBL" id="VFLP01000012">
    <property type="protein sequence ID" value="TRX96237.1"/>
    <property type="molecule type" value="Genomic_DNA"/>
</dbReference>
<evidence type="ECO:0000256" key="1">
    <source>
        <dbReference type="ARBA" id="ARBA00004123"/>
    </source>
</evidence>
<evidence type="ECO:0000256" key="6">
    <source>
        <dbReference type="ARBA" id="ARBA00023163"/>
    </source>
</evidence>
<evidence type="ECO:0000259" key="9">
    <source>
        <dbReference type="PROSITE" id="PS51916"/>
    </source>
</evidence>
<evidence type="ECO:0000313" key="10">
    <source>
        <dbReference type="EMBL" id="TRX96237.1"/>
    </source>
</evidence>
<dbReference type="STRING" id="2512241.A0A553I7R3"/>
<feature type="compositionally biased region" description="Basic and acidic residues" evidence="8">
    <location>
        <begin position="360"/>
        <end position="376"/>
    </location>
</feature>
<evidence type="ECO:0000256" key="8">
    <source>
        <dbReference type="SAM" id="MobiDB-lite"/>
    </source>
</evidence>
<evidence type="ECO:0000256" key="4">
    <source>
        <dbReference type="ARBA" id="ARBA00022833"/>
    </source>
</evidence>
<dbReference type="Pfam" id="PF13919">
    <property type="entry name" value="ASXH"/>
    <property type="match status" value="1"/>
</dbReference>
<feature type="region of interest" description="Disordered" evidence="8">
    <location>
        <begin position="491"/>
        <end position="517"/>
    </location>
</feature>
<feature type="domain" description="DEUBAD" evidence="9">
    <location>
        <begin position="190"/>
        <end position="304"/>
    </location>
</feature>
<reference evidence="11" key="1">
    <citation type="submission" date="2019-06" db="EMBL/GenBank/DDBJ databases">
        <title>Draft genome sequence of the griseofulvin-producing fungus Xylaria cubensis strain G536.</title>
        <authorList>
            <person name="Mead M.E."/>
            <person name="Raja H.A."/>
            <person name="Steenwyk J.L."/>
            <person name="Knowles S.L."/>
            <person name="Oberlies N.H."/>
            <person name="Rokas A."/>
        </authorList>
    </citation>
    <scope>NUCLEOTIDE SEQUENCE [LARGE SCALE GENOMIC DNA]</scope>
    <source>
        <strain evidence="11">G536</strain>
    </source>
</reference>
<keyword evidence="11" id="KW-1185">Reference proteome</keyword>
<gene>
    <name evidence="10" type="ORF">FHL15_002961</name>
</gene>
<evidence type="ECO:0000256" key="5">
    <source>
        <dbReference type="ARBA" id="ARBA00023015"/>
    </source>
</evidence>
<keyword evidence="3" id="KW-0863">Zinc-finger</keyword>
<feature type="compositionally biased region" description="Polar residues" evidence="8">
    <location>
        <begin position="35"/>
        <end position="45"/>
    </location>
</feature>
<feature type="region of interest" description="Disordered" evidence="8">
    <location>
        <begin position="302"/>
        <end position="383"/>
    </location>
</feature>
<protein>
    <recommendedName>
        <fullName evidence="9">DEUBAD domain-containing protein</fullName>
    </recommendedName>
</protein>
<name>A0A553I7R3_9PEZI</name>
<proteinExistence type="predicted"/>
<dbReference type="InterPro" id="IPR028020">
    <property type="entry name" value="ASX_DEUBAD_dom"/>
</dbReference>
<feature type="compositionally biased region" description="Polar residues" evidence="8">
    <location>
        <begin position="304"/>
        <end position="324"/>
    </location>
</feature>
<dbReference type="GO" id="GO:0005634">
    <property type="term" value="C:nucleus"/>
    <property type="evidence" value="ECO:0007669"/>
    <property type="project" value="UniProtKB-SubCell"/>
</dbReference>
<evidence type="ECO:0000256" key="3">
    <source>
        <dbReference type="ARBA" id="ARBA00022771"/>
    </source>
</evidence>
<keyword evidence="7" id="KW-0539">Nucleus</keyword>
<feature type="region of interest" description="Disordered" evidence="8">
    <location>
        <begin position="78"/>
        <end position="189"/>
    </location>
</feature>
<keyword evidence="6" id="KW-0804">Transcription</keyword>
<feature type="region of interest" description="Disordered" evidence="8">
    <location>
        <begin position="1"/>
        <end position="52"/>
    </location>
</feature>
<keyword evidence="5" id="KW-0805">Transcription regulation</keyword>
<dbReference type="InterPro" id="IPR044867">
    <property type="entry name" value="DEUBAD_dom"/>
</dbReference>
<feature type="compositionally biased region" description="Basic residues" evidence="8">
    <location>
        <begin position="158"/>
        <end position="177"/>
    </location>
</feature>
<keyword evidence="4" id="KW-0862">Zinc</keyword>
<sequence length="517" mass="56307">MPPRRTPLANGTRGDDGASVTSTPKRMTRSRRARQMNTSPCSPSLSKDELNTAVGPCDTIQAGAEEEVILDEIIVFAAPKNARAKDVDPSSQAVAFKNSTETPKPLRRSSRTPSISQGGSAFPSPSGRGVPIKKQDFPVGIAADDDGKPDELSDPPTAKKRKVEPKSTKRVTVRKSRSKWENPDEMLTDPNAPLAKANLRELLCSPRAWDILTLEEREKILAKFPDDAEILDSGSANARLDIAALRNNNNFRHDVARYQEGLSKGFHDPEWIQQAQAAHRSREMGFFDEFMATDFEEKWGIPMPQQSYAGSDMNENGSRQASHTSDGEVNDIHFELKTSEGMKDQDQGENSTAEFQSAGIRHEKSPEVNVTDRNDSFDGTNGNKVKNVIHVSEAENKEGDQSPGINGKQAAPNQVEAVTTQYLPDSGDHKIKDHGRDLEVSTIPALPTVTEGTGQQNGGKPLKINAAQEVNSASVQDVATLTQTVEGLANGIQAHQNGNAPLESKATEQKHHDKQEA</sequence>
<evidence type="ECO:0000256" key="2">
    <source>
        <dbReference type="ARBA" id="ARBA00022723"/>
    </source>
</evidence>
<dbReference type="AlphaFoldDB" id="A0A553I7R3"/>
<dbReference type="Proteomes" id="UP000319160">
    <property type="component" value="Unassembled WGS sequence"/>
</dbReference>
<dbReference type="GO" id="GO:0008270">
    <property type="term" value="F:zinc ion binding"/>
    <property type="evidence" value="ECO:0007669"/>
    <property type="project" value="UniProtKB-KW"/>
</dbReference>
<feature type="compositionally biased region" description="Basic and acidic residues" evidence="8">
    <location>
        <begin position="330"/>
        <end position="346"/>
    </location>
</feature>
<accession>A0A553I7R3</accession>
<organism evidence="10 11">
    <name type="scientific">Xylaria flabelliformis</name>
    <dbReference type="NCBI Taxonomy" id="2512241"/>
    <lineage>
        <taxon>Eukaryota</taxon>
        <taxon>Fungi</taxon>
        <taxon>Dikarya</taxon>
        <taxon>Ascomycota</taxon>
        <taxon>Pezizomycotina</taxon>
        <taxon>Sordariomycetes</taxon>
        <taxon>Xylariomycetidae</taxon>
        <taxon>Xylariales</taxon>
        <taxon>Xylariaceae</taxon>
        <taxon>Xylaria</taxon>
    </lineage>
</organism>
<dbReference type="OrthoDB" id="2289918at2759"/>
<feature type="compositionally biased region" description="Basic and acidic residues" evidence="8">
    <location>
        <begin position="505"/>
        <end position="517"/>
    </location>
</feature>
<evidence type="ECO:0000313" key="11">
    <source>
        <dbReference type="Proteomes" id="UP000319160"/>
    </source>
</evidence>
<dbReference type="PROSITE" id="PS51916">
    <property type="entry name" value="DEUBAD"/>
    <property type="match status" value="1"/>
</dbReference>